<sequence length="46" mass="5619">MAEQMTKVYKNEIDRNAMISFCIHKIKTYYNWDRIAVEYEKMIVSL</sequence>
<name>A0A382FHN6_9ZZZZ</name>
<protein>
    <submittedName>
        <fullName evidence="1">Uncharacterized protein</fullName>
    </submittedName>
</protein>
<accession>A0A382FHN6</accession>
<dbReference type="AlphaFoldDB" id="A0A382FHN6"/>
<reference evidence="1" key="1">
    <citation type="submission" date="2018-05" db="EMBL/GenBank/DDBJ databases">
        <authorList>
            <person name="Lanie J.A."/>
            <person name="Ng W.-L."/>
            <person name="Kazmierczak K.M."/>
            <person name="Andrzejewski T.M."/>
            <person name="Davidsen T.M."/>
            <person name="Wayne K.J."/>
            <person name="Tettelin H."/>
            <person name="Glass J.I."/>
            <person name="Rusch D."/>
            <person name="Podicherti R."/>
            <person name="Tsui H.-C.T."/>
            <person name="Winkler M.E."/>
        </authorList>
    </citation>
    <scope>NUCLEOTIDE SEQUENCE</scope>
</reference>
<organism evidence="1">
    <name type="scientific">marine metagenome</name>
    <dbReference type="NCBI Taxonomy" id="408172"/>
    <lineage>
        <taxon>unclassified sequences</taxon>
        <taxon>metagenomes</taxon>
        <taxon>ecological metagenomes</taxon>
    </lineage>
</organism>
<proteinExistence type="predicted"/>
<dbReference type="EMBL" id="UINC01049852">
    <property type="protein sequence ID" value="SVB62122.1"/>
    <property type="molecule type" value="Genomic_DNA"/>
</dbReference>
<gene>
    <name evidence="1" type="ORF">METZ01_LOCUS214976</name>
</gene>
<evidence type="ECO:0000313" key="1">
    <source>
        <dbReference type="EMBL" id="SVB62122.1"/>
    </source>
</evidence>